<dbReference type="Proteomes" id="UP000838763">
    <property type="component" value="Unassembled WGS sequence"/>
</dbReference>
<dbReference type="AlphaFoldDB" id="A0A9P1H847"/>
<evidence type="ECO:0000313" key="2">
    <source>
        <dbReference type="Proteomes" id="UP000838763"/>
    </source>
</evidence>
<sequence length="186" mass="20539">MLLQKIGKVNSVVNAQIITGAAALSLKGGQLEFRSLLKMYSRISHLAVAEKKEQLLNAVMKARCHISANLRPGSPLFDTYWEHLLDTIISVGDVHQSSQTKDSDVQLAAQDIAQLLRPLAVFMASNDMSVDAITEDESHSMLRDAWFNIVVHGFLSSSDLGEKWANELRIMAVHSPLWSLSNAANR</sequence>
<gene>
    <name evidence="1" type="ORF">PPNO1_LOCUS7289</name>
</gene>
<comment type="caution">
    <text evidence="1">The sequence shown here is derived from an EMBL/GenBank/DDBJ whole genome shotgun (WGS) entry which is preliminary data.</text>
</comment>
<dbReference type="EMBL" id="CALLCH030000016">
    <property type="protein sequence ID" value="CAI4217686.1"/>
    <property type="molecule type" value="Genomic_DNA"/>
</dbReference>
<reference evidence="1" key="1">
    <citation type="submission" date="2022-11" db="EMBL/GenBank/DDBJ databases">
        <authorList>
            <person name="Scott C."/>
            <person name="Bruce N."/>
        </authorList>
    </citation>
    <scope>NUCLEOTIDE SEQUENCE</scope>
</reference>
<organism evidence="1 2">
    <name type="scientific">Parascedosporium putredinis</name>
    <dbReference type="NCBI Taxonomy" id="1442378"/>
    <lineage>
        <taxon>Eukaryota</taxon>
        <taxon>Fungi</taxon>
        <taxon>Dikarya</taxon>
        <taxon>Ascomycota</taxon>
        <taxon>Pezizomycotina</taxon>
        <taxon>Sordariomycetes</taxon>
        <taxon>Hypocreomycetidae</taxon>
        <taxon>Microascales</taxon>
        <taxon>Microascaceae</taxon>
        <taxon>Parascedosporium</taxon>
    </lineage>
</organism>
<keyword evidence="2" id="KW-1185">Reference proteome</keyword>
<accession>A0A9P1H847</accession>
<protein>
    <submittedName>
        <fullName evidence="1">Uncharacterized protein</fullName>
    </submittedName>
</protein>
<evidence type="ECO:0000313" key="1">
    <source>
        <dbReference type="EMBL" id="CAI4217686.1"/>
    </source>
</evidence>
<dbReference type="OrthoDB" id="10264149at2759"/>
<proteinExistence type="predicted"/>
<name>A0A9P1H847_9PEZI</name>